<gene>
    <name evidence="8" type="ORF">Dsi01nite_074080</name>
</gene>
<evidence type="ECO:0000256" key="4">
    <source>
        <dbReference type="ARBA" id="ARBA00022692"/>
    </source>
</evidence>
<keyword evidence="6" id="KW-0472">Membrane</keyword>
<keyword evidence="4" id="KW-0812">Transmembrane</keyword>
<dbReference type="Pfam" id="PF05423">
    <property type="entry name" value="Mycobact_memb"/>
    <property type="match status" value="1"/>
</dbReference>
<reference evidence="8" key="1">
    <citation type="submission" date="2021-01" db="EMBL/GenBank/DDBJ databases">
        <title>Whole genome shotgun sequence of Dactylosporangium siamense NBRC 106093.</title>
        <authorList>
            <person name="Komaki H."/>
            <person name="Tamura T."/>
        </authorList>
    </citation>
    <scope>NUCLEOTIDE SEQUENCE</scope>
    <source>
        <strain evidence="8">NBRC 106093</strain>
    </source>
</reference>
<keyword evidence="9" id="KW-1185">Reference proteome</keyword>
<evidence type="ECO:0000313" key="9">
    <source>
        <dbReference type="Proteomes" id="UP000660611"/>
    </source>
</evidence>
<organism evidence="8 9">
    <name type="scientific">Dactylosporangium siamense</name>
    <dbReference type="NCBI Taxonomy" id="685454"/>
    <lineage>
        <taxon>Bacteria</taxon>
        <taxon>Bacillati</taxon>
        <taxon>Actinomycetota</taxon>
        <taxon>Actinomycetes</taxon>
        <taxon>Micromonosporales</taxon>
        <taxon>Micromonosporaceae</taxon>
        <taxon>Dactylosporangium</taxon>
    </lineage>
</organism>
<evidence type="ECO:0000313" key="8">
    <source>
        <dbReference type="EMBL" id="GIG49367.1"/>
    </source>
</evidence>
<comment type="subcellular location">
    <subcellularLocation>
        <location evidence="1">Cell membrane</location>
    </subcellularLocation>
</comment>
<evidence type="ECO:0000256" key="5">
    <source>
        <dbReference type="ARBA" id="ARBA00022989"/>
    </source>
</evidence>
<evidence type="ECO:0000256" key="7">
    <source>
        <dbReference type="SAM" id="MobiDB-lite"/>
    </source>
</evidence>
<proteinExistence type="inferred from homology"/>
<feature type="compositionally biased region" description="Low complexity" evidence="7">
    <location>
        <begin position="39"/>
        <end position="49"/>
    </location>
</feature>
<dbReference type="EMBL" id="BONQ01000117">
    <property type="protein sequence ID" value="GIG49367.1"/>
    <property type="molecule type" value="Genomic_DNA"/>
</dbReference>
<dbReference type="InterPro" id="IPR008693">
    <property type="entry name" value="MmpS"/>
</dbReference>
<evidence type="ECO:0000256" key="1">
    <source>
        <dbReference type="ARBA" id="ARBA00004236"/>
    </source>
</evidence>
<dbReference type="Gene3D" id="2.60.40.2880">
    <property type="entry name" value="MmpS1-5, C-terminal soluble domain"/>
    <property type="match status" value="1"/>
</dbReference>
<sequence length="175" mass="16924">MRSGTRVVMLILLVLGWGAAAGIAVADVAGVGPRGAAGVDGARGPIGPAGPVGVGPAGSKGPIGDLGPPGPRGEAGPEGSAGPPAPPDAFTYVVSGSAATVDVTYQDADGDASQQSGVRVPWSLSIGSGSDFLYVSAQNQGDSGTVTCSIRNNGRVVKQSTSSGAYVICAASMSN</sequence>
<dbReference type="AlphaFoldDB" id="A0A919PTE2"/>
<dbReference type="Proteomes" id="UP000660611">
    <property type="component" value="Unassembled WGS sequence"/>
</dbReference>
<evidence type="ECO:0000256" key="6">
    <source>
        <dbReference type="ARBA" id="ARBA00023136"/>
    </source>
</evidence>
<accession>A0A919PTE2</accession>
<comment type="caution">
    <text evidence="8">The sequence shown here is derived from an EMBL/GenBank/DDBJ whole genome shotgun (WGS) entry which is preliminary data.</text>
</comment>
<name>A0A919PTE2_9ACTN</name>
<keyword evidence="3" id="KW-1003">Cell membrane</keyword>
<dbReference type="GO" id="GO:0005886">
    <property type="term" value="C:plasma membrane"/>
    <property type="evidence" value="ECO:0007669"/>
    <property type="project" value="UniProtKB-SubCell"/>
</dbReference>
<feature type="compositionally biased region" description="Low complexity" evidence="7">
    <location>
        <begin position="72"/>
        <end position="82"/>
    </location>
</feature>
<dbReference type="InterPro" id="IPR038468">
    <property type="entry name" value="MmpS_C"/>
</dbReference>
<evidence type="ECO:0000256" key="3">
    <source>
        <dbReference type="ARBA" id="ARBA00022475"/>
    </source>
</evidence>
<evidence type="ECO:0000256" key="2">
    <source>
        <dbReference type="ARBA" id="ARBA00007531"/>
    </source>
</evidence>
<keyword evidence="5" id="KW-1133">Transmembrane helix</keyword>
<protein>
    <submittedName>
        <fullName evidence="8">Uncharacterized protein</fullName>
    </submittedName>
</protein>
<feature type="region of interest" description="Disordered" evidence="7">
    <location>
        <begin position="39"/>
        <end position="89"/>
    </location>
</feature>
<comment type="similarity">
    <text evidence="2">Belongs to the MmpS family.</text>
</comment>